<name>A0AC60W860_9ARCH</name>
<proteinExistence type="predicted"/>
<gene>
    <name evidence="1" type="ORF">H2B01_02600</name>
</gene>
<reference evidence="1 2" key="1">
    <citation type="journal article" date="2020" name="Appl. Environ. Microbiol.">
        <title>Genomic Characteristics of a Novel Species of Ammonia-Oxidizing Archaea from the Jiulong River Estuary.</title>
        <authorList>
            <person name="Zou D."/>
            <person name="Wan R."/>
            <person name="Han L."/>
            <person name="Xu M.N."/>
            <person name="Liu Y."/>
            <person name="Liu H."/>
            <person name="Kao S.J."/>
            <person name="Li M."/>
        </authorList>
    </citation>
    <scope>NUCLEOTIDE SEQUENCE [LARGE SCALE GENOMIC DNA]</scope>
    <source>
        <strain evidence="1">S2bin1</strain>
    </source>
</reference>
<comment type="caution">
    <text evidence="1">The sequence shown here is derived from an EMBL/GenBank/DDBJ whole genome shotgun (WGS) entry which is preliminary data.</text>
</comment>
<organism evidence="1 2">
    <name type="scientific">Candidatus Nitrosomaritimum aestuariumsis</name>
    <dbReference type="NCBI Taxonomy" id="3342354"/>
    <lineage>
        <taxon>Archaea</taxon>
        <taxon>Nitrososphaerota</taxon>
        <taxon>Nitrososphaeria</taxon>
        <taxon>Nitrosopumilales</taxon>
        <taxon>Nitrosopumilaceae</taxon>
        <taxon>Candidatus Nitrosomaritimum</taxon>
    </lineage>
</organism>
<dbReference type="Proteomes" id="UP000591542">
    <property type="component" value="Unassembled WGS sequence"/>
</dbReference>
<protein>
    <submittedName>
        <fullName evidence="1">Uncharacterized protein</fullName>
    </submittedName>
</protein>
<dbReference type="EMBL" id="JACEMX010000063">
    <property type="protein sequence ID" value="MBA4463061.1"/>
    <property type="molecule type" value="Genomic_DNA"/>
</dbReference>
<accession>A0AC60W860</accession>
<sequence>MLDKNPNQVFDKDLLEIKNKFSEKNLNFILSSNPFFKTEFLNKLVESADVPVVFLDFDLLYSGYVNSGIIKKNEKLEILVSNGETFIDDIKEIIRKIESKKSLIILDTLNGLYNMFDELEYVRFINSAIMLLSSVAKYSNSLIVITAMTRKNESNEYILSPTGRHLIRSKNAGFYNLITSELGLVLNVLDKTEENVRSFNIIK</sequence>
<evidence type="ECO:0000313" key="2">
    <source>
        <dbReference type="Proteomes" id="UP000591542"/>
    </source>
</evidence>
<evidence type="ECO:0000313" key="1">
    <source>
        <dbReference type="EMBL" id="MBA4463061.1"/>
    </source>
</evidence>